<protein>
    <submittedName>
        <fullName evidence="2">Uncharacterized protein</fullName>
    </submittedName>
</protein>
<proteinExistence type="predicted"/>
<keyword evidence="3" id="KW-1185">Reference proteome</keyword>
<feature type="signal peptide" evidence="1">
    <location>
        <begin position="1"/>
        <end position="25"/>
    </location>
</feature>
<accession>T1K8V5</accession>
<name>T1K8V5_TETUR</name>
<organism evidence="2 3">
    <name type="scientific">Tetranychus urticae</name>
    <name type="common">Two-spotted spider mite</name>
    <dbReference type="NCBI Taxonomy" id="32264"/>
    <lineage>
        <taxon>Eukaryota</taxon>
        <taxon>Metazoa</taxon>
        <taxon>Ecdysozoa</taxon>
        <taxon>Arthropoda</taxon>
        <taxon>Chelicerata</taxon>
        <taxon>Arachnida</taxon>
        <taxon>Acari</taxon>
        <taxon>Acariformes</taxon>
        <taxon>Trombidiformes</taxon>
        <taxon>Prostigmata</taxon>
        <taxon>Eleutherengona</taxon>
        <taxon>Raphignathae</taxon>
        <taxon>Tetranychoidea</taxon>
        <taxon>Tetranychidae</taxon>
        <taxon>Tetranychus</taxon>
    </lineage>
</organism>
<evidence type="ECO:0000313" key="2">
    <source>
        <dbReference type="EnsemblMetazoa" id="tetur07g02730.1"/>
    </source>
</evidence>
<sequence length="224" mass="25059">MLLSIVPVVFKLMLIVSWSSDLVKANGCEDIQSLMDNTVREDCSATGLKTRGGSICVPQIAGPLLLFNRRLSSQPMAMRSFTKPTDEQLMIGYYPKLDKCFLVTRTVCQIKGATIDRTEPRIFWIEICPDPDPVVSDSVPSAKLQAAQSRVRLHRTNLDGTGHEWSPFDAPLENWYNINIDVDSINKKLYVITIQETLECDISGFNCVTFDRPSEGSLLASRID</sequence>
<feature type="chain" id="PRO_5004591382" evidence="1">
    <location>
        <begin position="26"/>
        <end position="224"/>
    </location>
</feature>
<dbReference type="EMBL" id="CAEY01001884">
    <property type="status" value="NOT_ANNOTATED_CDS"/>
    <property type="molecule type" value="Genomic_DNA"/>
</dbReference>
<keyword evidence="1" id="KW-0732">Signal</keyword>
<reference evidence="2" key="2">
    <citation type="submission" date="2015-06" db="UniProtKB">
        <authorList>
            <consortium name="EnsemblMetazoa"/>
        </authorList>
    </citation>
    <scope>IDENTIFICATION</scope>
</reference>
<dbReference type="Proteomes" id="UP000015104">
    <property type="component" value="Unassembled WGS sequence"/>
</dbReference>
<reference evidence="3" key="1">
    <citation type="submission" date="2011-08" db="EMBL/GenBank/DDBJ databases">
        <authorList>
            <person name="Rombauts S."/>
        </authorList>
    </citation>
    <scope>NUCLEOTIDE SEQUENCE</scope>
    <source>
        <strain evidence="3">London</strain>
    </source>
</reference>
<dbReference type="HOGENOM" id="CLU_1236452_0_0_1"/>
<evidence type="ECO:0000313" key="3">
    <source>
        <dbReference type="Proteomes" id="UP000015104"/>
    </source>
</evidence>
<dbReference type="EnsemblMetazoa" id="tetur07g02730.1">
    <property type="protein sequence ID" value="tetur07g02730.1"/>
    <property type="gene ID" value="tetur07g02730"/>
</dbReference>
<dbReference type="AlphaFoldDB" id="T1K8V5"/>
<evidence type="ECO:0000256" key="1">
    <source>
        <dbReference type="SAM" id="SignalP"/>
    </source>
</evidence>